<dbReference type="GO" id="GO:0009451">
    <property type="term" value="P:RNA modification"/>
    <property type="evidence" value="ECO:0007669"/>
    <property type="project" value="InterPro"/>
</dbReference>
<evidence type="ECO:0000256" key="1">
    <source>
        <dbReference type="ARBA" id="ARBA00022737"/>
    </source>
</evidence>
<dbReference type="PANTHER" id="PTHR47926">
    <property type="entry name" value="PENTATRICOPEPTIDE REPEAT-CONTAINING PROTEIN"/>
    <property type="match status" value="1"/>
</dbReference>
<dbReference type="InterPro" id="IPR046960">
    <property type="entry name" value="PPR_At4g14850-like_plant"/>
</dbReference>
<evidence type="ECO:0000313" key="3">
    <source>
        <dbReference type="EMBL" id="CAB4267046.1"/>
    </source>
</evidence>
<evidence type="ECO:0008006" key="5">
    <source>
        <dbReference type="Google" id="ProtNLM"/>
    </source>
</evidence>
<evidence type="ECO:0000256" key="2">
    <source>
        <dbReference type="PROSITE-ProRule" id="PRU00708"/>
    </source>
</evidence>
<gene>
    <name evidence="3" type="ORF">CURHAP_LOCUS9601</name>
</gene>
<dbReference type="PROSITE" id="PS51375">
    <property type="entry name" value="PPR"/>
    <property type="match status" value="1"/>
</dbReference>
<dbReference type="Pfam" id="PF13041">
    <property type="entry name" value="PPR_2"/>
    <property type="match status" value="1"/>
</dbReference>
<accession>A0A6J5TSM5</accession>
<dbReference type="EMBL" id="CAEKDK010000001">
    <property type="protein sequence ID" value="CAB4267046.1"/>
    <property type="molecule type" value="Genomic_DNA"/>
</dbReference>
<sequence>MTVRNVVSWTAIINGYLNFGLDDEALGLFSDAINDGVQPNGNMFVCVFNLCSKRVDYELGRQVHGGVLKGGWSNLIVDSAVVKLYAQCGELSSAFPRI</sequence>
<name>A0A6J5TSM5_PRUAR</name>
<keyword evidence="1" id="KW-0677">Repeat</keyword>
<reference evidence="3 4" key="1">
    <citation type="submission" date="2020-05" db="EMBL/GenBank/DDBJ databases">
        <authorList>
            <person name="Campoy J."/>
            <person name="Schneeberger K."/>
            <person name="Spophaly S."/>
        </authorList>
    </citation>
    <scope>NUCLEOTIDE SEQUENCE [LARGE SCALE GENOMIC DNA]</scope>
    <source>
        <strain evidence="3">PruArmRojPasFocal</strain>
    </source>
</reference>
<dbReference type="AlphaFoldDB" id="A0A6J5TSM5"/>
<feature type="repeat" description="PPR" evidence="2">
    <location>
        <begin position="5"/>
        <end position="39"/>
    </location>
</feature>
<dbReference type="GO" id="GO:0003723">
    <property type="term" value="F:RNA binding"/>
    <property type="evidence" value="ECO:0007669"/>
    <property type="project" value="InterPro"/>
</dbReference>
<evidence type="ECO:0000313" key="4">
    <source>
        <dbReference type="Proteomes" id="UP000507222"/>
    </source>
</evidence>
<dbReference type="InterPro" id="IPR002885">
    <property type="entry name" value="PPR_rpt"/>
</dbReference>
<dbReference type="Gene3D" id="1.25.40.10">
    <property type="entry name" value="Tetratricopeptide repeat domain"/>
    <property type="match status" value="1"/>
</dbReference>
<protein>
    <recommendedName>
        <fullName evidence="5">Pentatricopeptide repeat-containing protein</fullName>
    </recommendedName>
</protein>
<dbReference type="Proteomes" id="UP000507222">
    <property type="component" value="Unassembled WGS sequence"/>
</dbReference>
<proteinExistence type="predicted"/>
<dbReference type="InterPro" id="IPR011990">
    <property type="entry name" value="TPR-like_helical_dom_sf"/>
</dbReference>
<dbReference type="NCBIfam" id="TIGR00756">
    <property type="entry name" value="PPR"/>
    <property type="match status" value="1"/>
</dbReference>
<organism evidence="3 4">
    <name type="scientific">Prunus armeniaca</name>
    <name type="common">Apricot</name>
    <name type="synonym">Armeniaca vulgaris</name>
    <dbReference type="NCBI Taxonomy" id="36596"/>
    <lineage>
        <taxon>Eukaryota</taxon>
        <taxon>Viridiplantae</taxon>
        <taxon>Streptophyta</taxon>
        <taxon>Embryophyta</taxon>
        <taxon>Tracheophyta</taxon>
        <taxon>Spermatophyta</taxon>
        <taxon>Magnoliopsida</taxon>
        <taxon>eudicotyledons</taxon>
        <taxon>Gunneridae</taxon>
        <taxon>Pentapetalae</taxon>
        <taxon>rosids</taxon>
        <taxon>fabids</taxon>
        <taxon>Rosales</taxon>
        <taxon>Rosaceae</taxon>
        <taxon>Amygdaloideae</taxon>
        <taxon>Amygdaleae</taxon>
        <taxon>Prunus</taxon>
    </lineage>
</organism>